<evidence type="ECO:0000313" key="3">
    <source>
        <dbReference type="EMBL" id="MBO0330181.1"/>
    </source>
</evidence>
<feature type="domain" description="Glycosyl transferase family 1" evidence="1">
    <location>
        <begin position="190"/>
        <end position="353"/>
    </location>
</feature>
<gene>
    <name evidence="3" type="ORF">J0X13_06445</name>
</gene>
<dbReference type="InterPro" id="IPR001296">
    <property type="entry name" value="Glyco_trans_1"/>
</dbReference>
<dbReference type="Pfam" id="PF13477">
    <property type="entry name" value="Glyco_trans_4_2"/>
    <property type="match status" value="1"/>
</dbReference>
<dbReference type="Proteomes" id="UP000664163">
    <property type="component" value="Unassembled WGS sequence"/>
</dbReference>
<dbReference type="Gene3D" id="3.40.50.2000">
    <property type="entry name" value="Glycogen Phosphorylase B"/>
    <property type="match status" value="2"/>
</dbReference>
<name>A0ABS3EVB6_9FLAO</name>
<dbReference type="EMBL" id="JAFLND010000001">
    <property type="protein sequence ID" value="MBO0330181.1"/>
    <property type="molecule type" value="Genomic_DNA"/>
</dbReference>
<protein>
    <submittedName>
        <fullName evidence="3">Glycosyltransferase family 4 protein</fullName>
    </submittedName>
</protein>
<feature type="domain" description="Glycosyltransferase subfamily 4-like N-terminal" evidence="2">
    <location>
        <begin position="22"/>
        <end position="154"/>
    </location>
</feature>
<sequence length="378" mass="42620">MNKNVLIIASMANSLPHFRGDFMTELVEQGYTVFAAAPEMTSKNIDELTQLGVTPITLNLDRIGLNPVKDFKSVLQIKNLIKKHHIDLVFPYTIKPVVYGSIAANMCNTPTISLITGLGFTFSGASKKANLLQQITKRLYRYALRKNKLVIFQNEDDRQLFFKKRILSKKQKTDIVNGSGVNLDRYPFREINVNSENVKFVIVARLIKEKGIQLFMDTAIALKKQFPLSEFHIIGGVGNSPSSVKIETLNTLHDSGAIVFHGRKSNVPDFLKDMHVFVLPTFYREGIPRSILEALSIGMPIITTNTPGCKETIVENENGFLIPPNSLEPLIESCKFFIENPDKINQMGKRSRRLAEEKFDVNIINKHLTDNIKTVLDN</sequence>
<comment type="caution">
    <text evidence="3">The sequence shown here is derived from an EMBL/GenBank/DDBJ whole genome shotgun (WGS) entry which is preliminary data.</text>
</comment>
<evidence type="ECO:0000259" key="1">
    <source>
        <dbReference type="Pfam" id="PF00534"/>
    </source>
</evidence>
<dbReference type="SUPFAM" id="SSF53756">
    <property type="entry name" value="UDP-Glycosyltransferase/glycogen phosphorylase"/>
    <property type="match status" value="1"/>
</dbReference>
<keyword evidence="4" id="KW-1185">Reference proteome</keyword>
<dbReference type="InterPro" id="IPR028098">
    <property type="entry name" value="Glyco_trans_4-like_N"/>
</dbReference>
<proteinExistence type="predicted"/>
<reference evidence="3 4" key="1">
    <citation type="submission" date="2021-03" db="EMBL/GenBank/DDBJ databases">
        <title>Muricauda sp. CAU 1631 isolated from Incheon.</title>
        <authorList>
            <person name="Kim W."/>
        </authorList>
    </citation>
    <scope>NUCLEOTIDE SEQUENCE [LARGE SCALE GENOMIC DNA]</scope>
    <source>
        <strain evidence="3 4">CAU 1631</strain>
    </source>
</reference>
<dbReference type="PANTHER" id="PTHR12526:SF638">
    <property type="entry name" value="SPORE COAT PROTEIN SA"/>
    <property type="match status" value="1"/>
</dbReference>
<evidence type="ECO:0000259" key="2">
    <source>
        <dbReference type="Pfam" id="PF13477"/>
    </source>
</evidence>
<dbReference type="CDD" id="cd03808">
    <property type="entry name" value="GT4_CapM-like"/>
    <property type="match status" value="1"/>
</dbReference>
<evidence type="ECO:0000313" key="4">
    <source>
        <dbReference type="Proteomes" id="UP000664163"/>
    </source>
</evidence>
<dbReference type="Pfam" id="PF00534">
    <property type="entry name" value="Glycos_transf_1"/>
    <property type="match status" value="1"/>
</dbReference>
<accession>A0ABS3EVB6</accession>
<dbReference type="RefSeq" id="WP_207070596.1">
    <property type="nucleotide sequence ID" value="NZ_JAFLND010000001.1"/>
</dbReference>
<organism evidence="3 4">
    <name type="scientific">[Muricauda] lutisoli</name>
    <dbReference type="NCBI Taxonomy" id="2816035"/>
    <lineage>
        <taxon>Bacteria</taxon>
        <taxon>Pseudomonadati</taxon>
        <taxon>Bacteroidota</taxon>
        <taxon>Flavobacteriia</taxon>
        <taxon>Flavobacteriales</taxon>
        <taxon>Flavobacteriaceae</taxon>
        <taxon>Allomuricauda</taxon>
    </lineage>
</organism>
<dbReference type="PANTHER" id="PTHR12526">
    <property type="entry name" value="GLYCOSYLTRANSFERASE"/>
    <property type="match status" value="1"/>
</dbReference>